<dbReference type="InterPro" id="IPR001841">
    <property type="entry name" value="Znf_RING"/>
</dbReference>
<name>A0A3P7LM44_DIBLA</name>
<dbReference type="SMART" id="SM00184">
    <property type="entry name" value="RING"/>
    <property type="match status" value="1"/>
</dbReference>
<dbReference type="GO" id="GO:0016567">
    <property type="term" value="P:protein ubiquitination"/>
    <property type="evidence" value="ECO:0007669"/>
    <property type="project" value="TreeGrafter"/>
</dbReference>
<evidence type="ECO:0000259" key="8">
    <source>
        <dbReference type="PROSITE" id="PS50089"/>
    </source>
</evidence>
<dbReference type="AlphaFoldDB" id="A0A3P7LM44"/>
<accession>A0A3P7LM44</accession>
<proteinExistence type="predicted"/>
<evidence type="ECO:0000256" key="6">
    <source>
        <dbReference type="PROSITE-ProRule" id="PRU00175"/>
    </source>
</evidence>
<keyword evidence="10" id="KW-1185">Reference proteome</keyword>
<evidence type="ECO:0000313" key="10">
    <source>
        <dbReference type="Proteomes" id="UP000281553"/>
    </source>
</evidence>
<reference evidence="9 10" key="1">
    <citation type="submission" date="2018-11" db="EMBL/GenBank/DDBJ databases">
        <authorList>
            <consortium name="Pathogen Informatics"/>
        </authorList>
    </citation>
    <scope>NUCLEOTIDE SEQUENCE [LARGE SCALE GENOMIC DNA]</scope>
</reference>
<gene>
    <name evidence="9" type="ORF">DILT_LOCUS6829</name>
</gene>
<evidence type="ECO:0000256" key="1">
    <source>
        <dbReference type="ARBA" id="ARBA00022679"/>
    </source>
</evidence>
<evidence type="ECO:0000256" key="7">
    <source>
        <dbReference type="SAM" id="MobiDB-lite"/>
    </source>
</evidence>
<dbReference type="GO" id="GO:0061630">
    <property type="term" value="F:ubiquitin protein ligase activity"/>
    <property type="evidence" value="ECO:0007669"/>
    <property type="project" value="TreeGrafter"/>
</dbReference>
<feature type="region of interest" description="Disordered" evidence="7">
    <location>
        <begin position="109"/>
        <end position="148"/>
    </location>
</feature>
<dbReference type="GO" id="GO:0000151">
    <property type="term" value="C:ubiquitin ligase complex"/>
    <property type="evidence" value="ECO:0007669"/>
    <property type="project" value="TreeGrafter"/>
</dbReference>
<keyword evidence="3 6" id="KW-0863">Zinc-finger</keyword>
<dbReference type="Proteomes" id="UP000281553">
    <property type="component" value="Unassembled WGS sequence"/>
</dbReference>
<dbReference type="GO" id="GO:0006511">
    <property type="term" value="P:ubiquitin-dependent protein catabolic process"/>
    <property type="evidence" value="ECO:0007669"/>
    <property type="project" value="TreeGrafter"/>
</dbReference>
<dbReference type="GO" id="GO:0008270">
    <property type="term" value="F:zinc ion binding"/>
    <property type="evidence" value="ECO:0007669"/>
    <property type="project" value="UniProtKB-KW"/>
</dbReference>
<dbReference type="OrthoDB" id="3824970at2759"/>
<keyword evidence="4" id="KW-0833">Ubl conjugation pathway</keyword>
<evidence type="ECO:0000256" key="2">
    <source>
        <dbReference type="ARBA" id="ARBA00022723"/>
    </source>
</evidence>
<protein>
    <recommendedName>
        <fullName evidence="8">RING-type domain-containing protein</fullName>
    </recommendedName>
</protein>
<evidence type="ECO:0000313" key="9">
    <source>
        <dbReference type="EMBL" id="VDN10998.1"/>
    </source>
</evidence>
<dbReference type="PANTHER" id="PTHR15067:SF4">
    <property type="entry name" value="E3 UBIQUITIN-PROTEIN LIGASE RNF8"/>
    <property type="match status" value="1"/>
</dbReference>
<feature type="region of interest" description="Disordered" evidence="7">
    <location>
        <begin position="272"/>
        <end position="322"/>
    </location>
</feature>
<dbReference type="SUPFAM" id="SSF57850">
    <property type="entry name" value="RING/U-box"/>
    <property type="match status" value="1"/>
</dbReference>
<evidence type="ECO:0000256" key="3">
    <source>
        <dbReference type="ARBA" id="ARBA00022771"/>
    </source>
</evidence>
<dbReference type="Pfam" id="PF13639">
    <property type="entry name" value="zf-RING_2"/>
    <property type="match status" value="1"/>
</dbReference>
<evidence type="ECO:0000256" key="4">
    <source>
        <dbReference type="ARBA" id="ARBA00022786"/>
    </source>
</evidence>
<keyword evidence="2" id="KW-0479">Metal-binding</keyword>
<sequence length="421" mass="45222">MDAYACVYFENVPSIPYLSDFGASCSGFVVDLGLSWDLTALTQEKCAVCWDVLSPGRQLRCGHVFHDACLRSWIGHMPTCPTCRANIPELGPSRGDVIQERELYATGSSNVASPAGHIPSPLSPTSEQQRRLQAAQPTTTADSSSIRNVSENGVSLALPNADATFASRSHQLGSGLSGVVAQLADELSTAFAALNNRSGVDSSTMQHVSTTVIVNNLVDARRDILPSHSLGNSDLPVKFLGELEAELMTYLEPSESTADGVATNELLSLPKQSSEIAGPSVADPSQPSSLLEDPDITEVAPSLPSSPLESCEDSSEEESSPKKIVRQAIRVLLLRAGQAAEAAHRLRSVNRHRHRGKTPVCSASSAFYGELPAGECNILSPPVLEEPLKPCEETPAIVRPFIIFDAFQNRYWDIEVNMQLD</sequence>
<dbReference type="Gene3D" id="3.30.40.10">
    <property type="entry name" value="Zinc/RING finger domain, C3HC4 (zinc finger)"/>
    <property type="match status" value="1"/>
</dbReference>
<dbReference type="GO" id="GO:0005829">
    <property type="term" value="C:cytosol"/>
    <property type="evidence" value="ECO:0007669"/>
    <property type="project" value="TreeGrafter"/>
</dbReference>
<feature type="domain" description="RING-type" evidence="8">
    <location>
        <begin position="46"/>
        <end position="84"/>
    </location>
</feature>
<dbReference type="InterPro" id="IPR013083">
    <property type="entry name" value="Znf_RING/FYVE/PHD"/>
</dbReference>
<dbReference type="PANTHER" id="PTHR15067">
    <property type="entry name" value="E3 UBIQUITIN-PROTEIN LIGASE RNF8"/>
    <property type="match status" value="1"/>
</dbReference>
<evidence type="ECO:0000256" key="5">
    <source>
        <dbReference type="ARBA" id="ARBA00022833"/>
    </source>
</evidence>
<dbReference type="EMBL" id="UYRU01050451">
    <property type="protein sequence ID" value="VDN10998.1"/>
    <property type="molecule type" value="Genomic_DNA"/>
</dbReference>
<keyword evidence="5" id="KW-0862">Zinc</keyword>
<feature type="compositionally biased region" description="Polar residues" evidence="7">
    <location>
        <begin position="135"/>
        <end position="148"/>
    </location>
</feature>
<dbReference type="PROSITE" id="PS50089">
    <property type="entry name" value="ZF_RING_2"/>
    <property type="match status" value="1"/>
</dbReference>
<keyword evidence="1" id="KW-0808">Transferase</keyword>
<organism evidence="9 10">
    <name type="scientific">Dibothriocephalus latus</name>
    <name type="common">Fish tapeworm</name>
    <name type="synonym">Diphyllobothrium latum</name>
    <dbReference type="NCBI Taxonomy" id="60516"/>
    <lineage>
        <taxon>Eukaryota</taxon>
        <taxon>Metazoa</taxon>
        <taxon>Spiralia</taxon>
        <taxon>Lophotrochozoa</taxon>
        <taxon>Platyhelminthes</taxon>
        <taxon>Cestoda</taxon>
        <taxon>Eucestoda</taxon>
        <taxon>Diphyllobothriidea</taxon>
        <taxon>Diphyllobothriidae</taxon>
        <taxon>Dibothriocephalus</taxon>
    </lineage>
</organism>